<protein>
    <submittedName>
        <fullName evidence="2">Uncharacterized protein</fullName>
    </submittedName>
</protein>
<feature type="compositionally biased region" description="Pro residues" evidence="1">
    <location>
        <begin position="146"/>
        <end position="160"/>
    </location>
</feature>
<feature type="compositionally biased region" description="Pro residues" evidence="1">
    <location>
        <begin position="415"/>
        <end position="429"/>
    </location>
</feature>
<reference evidence="2" key="2">
    <citation type="journal article" name="Front. Microbiol.">
        <title>Degradative Capacity of Two Strains of Rhodonia placenta: From Phenotype to Genotype.</title>
        <authorList>
            <person name="Kolle M."/>
            <person name="Horta M.A.C."/>
            <person name="Nowrousian M."/>
            <person name="Ohm R.A."/>
            <person name="Benz J.P."/>
            <person name="Pilgard A."/>
        </authorList>
    </citation>
    <scope>NUCLEOTIDE SEQUENCE</scope>
    <source>
        <strain evidence="2">FPRL280</strain>
    </source>
</reference>
<feature type="compositionally biased region" description="Polar residues" evidence="1">
    <location>
        <begin position="86"/>
        <end position="112"/>
    </location>
</feature>
<proteinExistence type="predicted"/>
<dbReference type="Proteomes" id="UP000639403">
    <property type="component" value="Unassembled WGS sequence"/>
</dbReference>
<dbReference type="AlphaFoldDB" id="A0A8H7P9K6"/>
<sequence length="1117" mass="120930">MPATMNRSLRKPATQPPRKAEDPPRPQSRVTLPALFARQTIPSSPPDPSSSQSRPGFRPKLPPAKPAPAEKARKNNAPPRPDQEVATISSSTEATHISISDSPSVICISSDSPAPMRQTRSAANKAASAAQKASQKPLTASTSASRPPPRIAPLPPLPPTPRRRSVVKPKTPLKRVLDDDSDGEPDIKEFKVPRKPPGWFKDAAKGSSRSKPLTPKDNILPSPVESKASRRPSTPKRARLSPEEPAMRAPSSGNEADIEELVPSSQSDEHELTLPKDNRKDPVQVKQHVDKWRKETVTEPPSPAHTLPPSDGIVPPEPIENAEDDIPPPTDIPMDVDVSMKVRSPAPSRVSDAARLTPQSEVEVSLELRARSSVSTLSSYAGPSIFAAAADRSTTPPRSESPLTFSSPNAFSSLTPPPSSDPVPHPPTPQRITPRTKARQIADEIKAQVYARAPSSPEGSPLELQSLASSSDNESEDEFMAQLAKPDKGKGKAVAKPLGIKSGPFGSPLSNLESSPQDRRVLSRYNLRRQSPSPSVASRLPALFATADASQRRTSRKANPLDALLKEKALADKRGKGMDALRAAEVISSSSRARKNLRDELNNEDADADSAWGDEAAAMCVVHAGAASSAALAINEEDESEVEDALQEEDCEKILGEKDGKAVGKILAKDRGSRETKRHGREERPLGVPLWDMDAKISDEMQVDGLPPLPQGLHEIDAHPVLHLLQNTVDSGDTLQLVTLLNANLLVHHLEPEQSAALVPWLFTLSMAPSGAAYGEPAWRTLLHICEHTLEQRPNLPLALVIDCLVRLGAKPDVIEAAEWVVHQSSHSTIQACDKYEIVHRLVSLVTAFARRSALDVEEIPDFVLFMLLVALEPSVPSDLKRDCMVAVESLGQSVPSNAQHIDVAICSKVVRYARDLSPLNRAHLLSFIVGGSQRTIRIARCIARCLLLDEDPPSVESYMQLPPLAPIIDLLSPPTGSEALFDIQGNSDKDDYYDNLACHVEALSKALTGIDEYVALEKEAARSEAAASPPSSQSSESGKKAGRETATPLEQVKTVLDILHGKIVDTRAAHLDRSRAKATLQRLSLRIWYQRMASQRSGPGTGKPRNLHGYFGQPRK</sequence>
<dbReference type="EMBL" id="JADOXO010000011">
    <property type="protein sequence ID" value="KAF9820317.1"/>
    <property type="molecule type" value="Genomic_DNA"/>
</dbReference>
<feature type="compositionally biased region" description="Low complexity" evidence="1">
    <location>
        <begin position="49"/>
        <end position="59"/>
    </location>
</feature>
<feature type="compositionally biased region" description="Low complexity" evidence="1">
    <location>
        <begin position="1024"/>
        <end position="1037"/>
    </location>
</feature>
<feature type="compositionally biased region" description="Basic residues" evidence="1">
    <location>
        <begin position="229"/>
        <end position="239"/>
    </location>
</feature>
<name>A0A8H7P9K6_9APHY</name>
<reference evidence="2" key="1">
    <citation type="submission" date="2020-11" db="EMBL/GenBank/DDBJ databases">
        <authorList>
            <person name="Koelle M."/>
            <person name="Horta M.A.C."/>
            <person name="Nowrousian M."/>
            <person name="Ohm R.A."/>
            <person name="Benz P."/>
            <person name="Pilgard A."/>
        </authorList>
    </citation>
    <scope>NUCLEOTIDE SEQUENCE</scope>
    <source>
        <strain evidence="2">FPRL280</strain>
    </source>
</reference>
<evidence type="ECO:0000313" key="3">
    <source>
        <dbReference type="Proteomes" id="UP000639403"/>
    </source>
</evidence>
<feature type="compositionally biased region" description="Basic and acidic residues" evidence="1">
    <location>
        <begin position="267"/>
        <end position="297"/>
    </location>
</feature>
<feature type="region of interest" description="Disordered" evidence="1">
    <location>
        <begin position="1"/>
        <end position="363"/>
    </location>
</feature>
<accession>A0A8H7P9K6</accession>
<feature type="compositionally biased region" description="Polar residues" evidence="1">
    <location>
        <begin position="392"/>
        <end position="411"/>
    </location>
</feature>
<evidence type="ECO:0000313" key="2">
    <source>
        <dbReference type="EMBL" id="KAF9820317.1"/>
    </source>
</evidence>
<feature type="region of interest" description="Disordered" evidence="1">
    <location>
        <begin position="391"/>
        <end position="517"/>
    </location>
</feature>
<evidence type="ECO:0000256" key="1">
    <source>
        <dbReference type="SAM" id="MobiDB-lite"/>
    </source>
</evidence>
<gene>
    <name evidence="2" type="ORF">IEO21_01531</name>
</gene>
<feature type="region of interest" description="Disordered" evidence="1">
    <location>
        <begin position="1022"/>
        <end position="1048"/>
    </location>
</feature>
<feature type="compositionally biased region" description="Basic residues" evidence="1">
    <location>
        <begin position="161"/>
        <end position="173"/>
    </location>
</feature>
<feature type="compositionally biased region" description="Low complexity" evidence="1">
    <location>
        <begin position="121"/>
        <end position="145"/>
    </location>
</feature>
<feature type="region of interest" description="Disordered" evidence="1">
    <location>
        <begin position="1094"/>
        <end position="1117"/>
    </location>
</feature>
<comment type="caution">
    <text evidence="2">The sequence shown here is derived from an EMBL/GenBank/DDBJ whole genome shotgun (WGS) entry which is preliminary data.</text>
</comment>
<organism evidence="2 3">
    <name type="scientific">Rhodonia placenta</name>
    <dbReference type="NCBI Taxonomy" id="104341"/>
    <lineage>
        <taxon>Eukaryota</taxon>
        <taxon>Fungi</taxon>
        <taxon>Dikarya</taxon>
        <taxon>Basidiomycota</taxon>
        <taxon>Agaricomycotina</taxon>
        <taxon>Agaricomycetes</taxon>
        <taxon>Polyporales</taxon>
        <taxon>Adustoporiaceae</taxon>
        <taxon>Rhodonia</taxon>
    </lineage>
</organism>